<evidence type="ECO:0000313" key="2">
    <source>
        <dbReference type="EMBL" id="CAH3153571.1"/>
    </source>
</evidence>
<reference evidence="2 3" key="1">
    <citation type="submission" date="2022-05" db="EMBL/GenBank/DDBJ databases">
        <authorList>
            <consortium name="Genoscope - CEA"/>
            <person name="William W."/>
        </authorList>
    </citation>
    <scope>NUCLEOTIDE SEQUENCE [LARGE SCALE GENOMIC DNA]</scope>
</reference>
<accession>A0ABN8PYM9</accession>
<dbReference type="Proteomes" id="UP001159427">
    <property type="component" value="Unassembled WGS sequence"/>
</dbReference>
<evidence type="ECO:0000259" key="1">
    <source>
        <dbReference type="PROSITE" id="PS50826"/>
    </source>
</evidence>
<dbReference type="EMBL" id="CALNXI010001058">
    <property type="protein sequence ID" value="CAH3153571.1"/>
    <property type="molecule type" value="Genomic_DNA"/>
</dbReference>
<feature type="non-terminal residue" evidence="2">
    <location>
        <position position="1"/>
    </location>
</feature>
<evidence type="ECO:0000313" key="3">
    <source>
        <dbReference type="Proteomes" id="UP001159427"/>
    </source>
</evidence>
<feature type="domain" description="RUN" evidence="1">
    <location>
        <begin position="12"/>
        <end position="74"/>
    </location>
</feature>
<name>A0ABN8PYM9_9CNID</name>
<organism evidence="2 3">
    <name type="scientific">Porites evermanni</name>
    <dbReference type="NCBI Taxonomy" id="104178"/>
    <lineage>
        <taxon>Eukaryota</taxon>
        <taxon>Metazoa</taxon>
        <taxon>Cnidaria</taxon>
        <taxon>Anthozoa</taxon>
        <taxon>Hexacorallia</taxon>
        <taxon>Scleractinia</taxon>
        <taxon>Fungiina</taxon>
        <taxon>Poritidae</taxon>
        <taxon>Porites</taxon>
    </lineage>
</organism>
<proteinExistence type="predicted"/>
<protein>
    <recommendedName>
        <fullName evidence="1">RUN domain-containing protein</fullName>
    </recommendedName>
</protein>
<dbReference type="Gene3D" id="1.20.58.900">
    <property type="match status" value="1"/>
</dbReference>
<comment type="caution">
    <text evidence="2">The sequence shown here is derived from an EMBL/GenBank/DDBJ whole genome shotgun (WGS) entry which is preliminary data.</text>
</comment>
<gene>
    <name evidence="2" type="ORF">PEVE_00001109</name>
</gene>
<keyword evidence="3" id="KW-1185">Reference proteome</keyword>
<dbReference type="InterPro" id="IPR037213">
    <property type="entry name" value="Run_dom_sf"/>
</dbReference>
<dbReference type="InterPro" id="IPR004012">
    <property type="entry name" value="Run_dom"/>
</dbReference>
<dbReference type="PROSITE" id="PS50826">
    <property type="entry name" value="RUN"/>
    <property type="match status" value="1"/>
</dbReference>
<dbReference type="SUPFAM" id="SSF140741">
    <property type="entry name" value="RUN domain-like"/>
    <property type="match status" value="1"/>
</dbReference>
<feature type="non-terminal residue" evidence="2">
    <location>
        <position position="74"/>
    </location>
</feature>
<sequence length="74" mass="8454">IQRQVAQGYSVIWNCKAVDNLCFCMEDIFNHGLKEGLIGGLFCRLLSWASNNQVSFWSLANKVTCKKDIEDINR</sequence>